<evidence type="ECO:0000256" key="3">
    <source>
        <dbReference type="ARBA" id="ARBA00023315"/>
    </source>
</evidence>
<reference evidence="4" key="1">
    <citation type="journal article" date="2019" name="G3 (Bethesda)">
        <title>Genome Assemblies of Two Rare Opportunistic Yeast Pathogens: Diutina rugosa (syn. Candida rugosa) and Trichomonascus ciferrii (syn. Candida ciferrii).</title>
        <authorList>
            <person name="Mixao V."/>
            <person name="Saus E."/>
            <person name="Hansen A.P."/>
            <person name="Lass-Florl C."/>
            <person name="Gabaldon T."/>
        </authorList>
    </citation>
    <scope>NUCLEOTIDE SEQUENCE</scope>
    <source>
        <strain evidence="4">CBS 4856</strain>
    </source>
</reference>
<dbReference type="InterPro" id="IPR003679">
    <property type="entry name" value="Amioglycoside_AcTrfase"/>
</dbReference>
<dbReference type="EMBL" id="SWFS01000164">
    <property type="protein sequence ID" value="KAA8915436.1"/>
    <property type="molecule type" value="Genomic_DNA"/>
</dbReference>
<dbReference type="InterPro" id="IPR028345">
    <property type="entry name" value="Antibiotic_NAT-like"/>
</dbReference>
<dbReference type="PANTHER" id="PTHR11104">
    <property type="entry name" value="AMINOGLYCOSIDE N3-ACETYLTRANSFERASE"/>
    <property type="match status" value="1"/>
</dbReference>
<sequence length="266" mass="29080">MGKKAKGPLCTRETIAQELTELGVERGETLLVHSSMSSLGWVSGGAEAVVLGLLDALGDEGTLVVPTFSGHNSDPALWQFVDLPEEWIQPIRDTLPAYNRHTTRTRKVGTIPETARTWPEAVRSDHPQLSFAAIGPQAQWLMSDHKLDCCLGNDSPLRKLEEANARVLLLGVDFTACTSFHLAEYRVSNPPLEENSFAASIAGERRWKTVQDVALSAQDFDKIGADFESNTPVQTGYVGAAKSRLFSLPKAVAHAQAWLSINRRTC</sequence>
<evidence type="ECO:0000256" key="2">
    <source>
        <dbReference type="ARBA" id="ARBA00022679"/>
    </source>
</evidence>
<evidence type="ECO:0008006" key="6">
    <source>
        <dbReference type="Google" id="ProtNLM"/>
    </source>
</evidence>
<keyword evidence="3" id="KW-0012">Acyltransferase</keyword>
<dbReference type="AlphaFoldDB" id="A0A642V6N4"/>
<protein>
    <recommendedName>
        <fullName evidence="6">Aminoglycoside N(3)-acetyltransferase</fullName>
    </recommendedName>
</protein>
<dbReference type="Proteomes" id="UP000761534">
    <property type="component" value="Unassembled WGS sequence"/>
</dbReference>
<name>A0A642V6N4_9ASCO</name>
<comment type="caution">
    <text evidence="4">The sequence shown here is derived from an EMBL/GenBank/DDBJ whole genome shotgun (WGS) entry which is preliminary data.</text>
</comment>
<evidence type="ECO:0000313" key="5">
    <source>
        <dbReference type="Proteomes" id="UP000761534"/>
    </source>
</evidence>
<dbReference type="SUPFAM" id="SSF110710">
    <property type="entry name" value="TTHA0583/YokD-like"/>
    <property type="match status" value="1"/>
</dbReference>
<dbReference type="GO" id="GO:0046677">
    <property type="term" value="P:response to antibiotic"/>
    <property type="evidence" value="ECO:0007669"/>
    <property type="project" value="InterPro"/>
</dbReference>
<dbReference type="OrthoDB" id="9987540at2759"/>
<dbReference type="GO" id="GO:0008080">
    <property type="term" value="F:N-acetyltransferase activity"/>
    <property type="evidence" value="ECO:0007669"/>
    <property type="project" value="InterPro"/>
</dbReference>
<keyword evidence="5" id="KW-1185">Reference proteome</keyword>
<evidence type="ECO:0000256" key="1">
    <source>
        <dbReference type="ARBA" id="ARBA00006383"/>
    </source>
</evidence>
<accession>A0A642V6N4</accession>
<keyword evidence="2" id="KW-0808">Transferase</keyword>
<proteinExistence type="inferred from homology"/>
<dbReference type="Pfam" id="PF02522">
    <property type="entry name" value="Antibiotic_NAT"/>
    <property type="match status" value="1"/>
</dbReference>
<gene>
    <name evidence="4" type="ORF">TRICI_002426</name>
</gene>
<evidence type="ECO:0000313" key="4">
    <source>
        <dbReference type="EMBL" id="KAA8915436.1"/>
    </source>
</evidence>
<dbReference type="PANTHER" id="PTHR11104:SF0">
    <property type="entry name" value="SPBETA PROPHAGE-DERIVED AMINOGLYCOSIDE N(3')-ACETYLTRANSFERASE-LIKE PROTEIN YOKD"/>
    <property type="match status" value="1"/>
</dbReference>
<dbReference type="VEuPathDB" id="FungiDB:TRICI_002426"/>
<comment type="similarity">
    <text evidence="1">Belongs to the antibiotic N-acetyltransferase family.</text>
</comment>
<organism evidence="4 5">
    <name type="scientific">Trichomonascus ciferrii</name>
    <dbReference type="NCBI Taxonomy" id="44093"/>
    <lineage>
        <taxon>Eukaryota</taxon>
        <taxon>Fungi</taxon>
        <taxon>Dikarya</taxon>
        <taxon>Ascomycota</taxon>
        <taxon>Saccharomycotina</taxon>
        <taxon>Dipodascomycetes</taxon>
        <taxon>Dipodascales</taxon>
        <taxon>Trichomonascaceae</taxon>
        <taxon>Trichomonascus</taxon>
        <taxon>Trichomonascus ciferrii complex</taxon>
    </lineage>
</organism>